<evidence type="ECO:0000256" key="1">
    <source>
        <dbReference type="SAM" id="Phobius"/>
    </source>
</evidence>
<protein>
    <submittedName>
        <fullName evidence="2">Uncharacterized protein</fullName>
    </submittedName>
</protein>
<proteinExistence type="predicted"/>
<organism evidence="2 3">
    <name type="scientific">Fodinisporobacter ferrooxydans</name>
    <dbReference type="NCBI Taxonomy" id="2901836"/>
    <lineage>
        <taxon>Bacteria</taxon>
        <taxon>Bacillati</taxon>
        <taxon>Bacillota</taxon>
        <taxon>Bacilli</taxon>
        <taxon>Bacillales</taxon>
        <taxon>Alicyclobacillaceae</taxon>
        <taxon>Fodinisporobacter</taxon>
    </lineage>
</organism>
<feature type="transmembrane region" description="Helical" evidence="1">
    <location>
        <begin position="7"/>
        <end position="31"/>
    </location>
</feature>
<accession>A0ABY4CP29</accession>
<feature type="transmembrane region" description="Helical" evidence="1">
    <location>
        <begin position="37"/>
        <end position="56"/>
    </location>
</feature>
<dbReference type="Proteomes" id="UP000830167">
    <property type="component" value="Chromosome"/>
</dbReference>
<reference evidence="2" key="1">
    <citation type="submission" date="2021-12" db="EMBL/GenBank/DDBJ databases">
        <title>Alicyclobacillaceae gen. nov., sp. nov., isolated from chalcocite enrichment system.</title>
        <authorList>
            <person name="Jiang Z."/>
        </authorList>
    </citation>
    <scope>NUCLEOTIDE SEQUENCE</scope>
    <source>
        <strain evidence="2">MYW30-H2</strain>
    </source>
</reference>
<keyword evidence="1" id="KW-0472">Membrane</keyword>
<dbReference type="RefSeq" id="WP_347437642.1">
    <property type="nucleotide sequence ID" value="NZ_CP089291.1"/>
</dbReference>
<gene>
    <name evidence="2" type="ORF">LSG31_01270</name>
</gene>
<evidence type="ECO:0000313" key="3">
    <source>
        <dbReference type="Proteomes" id="UP000830167"/>
    </source>
</evidence>
<keyword evidence="3" id="KW-1185">Reference proteome</keyword>
<name>A0ABY4CP29_9BACL</name>
<dbReference type="EMBL" id="CP089291">
    <property type="protein sequence ID" value="UOF90948.1"/>
    <property type="molecule type" value="Genomic_DNA"/>
</dbReference>
<sequence>MNALKILWGLLVDDSRLVSVVLLSLILAFLLSSIHMVHIAAYVIWVGLIVSLWISVEHQLKLKIKK</sequence>
<keyword evidence="1" id="KW-0812">Transmembrane</keyword>
<keyword evidence="1" id="KW-1133">Transmembrane helix</keyword>
<evidence type="ECO:0000313" key="2">
    <source>
        <dbReference type="EMBL" id="UOF90948.1"/>
    </source>
</evidence>